<keyword evidence="2" id="KW-1185">Reference proteome</keyword>
<accession>A0A6G4WQK5</accession>
<evidence type="ECO:0000313" key="1">
    <source>
        <dbReference type="EMBL" id="NGO66781.1"/>
    </source>
</evidence>
<dbReference type="EMBL" id="JAAKZZ010000001">
    <property type="protein sequence ID" value="NGO66781.1"/>
    <property type="molecule type" value="Genomic_DNA"/>
</dbReference>
<protein>
    <submittedName>
        <fullName evidence="1">Uncharacterized protein</fullName>
    </submittedName>
</protein>
<gene>
    <name evidence="1" type="ORF">G5C65_00070</name>
</gene>
<evidence type="ECO:0000313" key="2">
    <source>
        <dbReference type="Proteomes" id="UP000477722"/>
    </source>
</evidence>
<organism evidence="1 2">
    <name type="scientific">Streptomyces boncukensis</name>
    <dbReference type="NCBI Taxonomy" id="2711219"/>
    <lineage>
        <taxon>Bacteria</taxon>
        <taxon>Bacillati</taxon>
        <taxon>Actinomycetota</taxon>
        <taxon>Actinomycetes</taxon>
        <taxon>Kitasatosporales</taxon>
        <taxon>Streptomycetaceae</taxon>
        <taxon>Streptomyces</taxon>
    </lineage>
</organism>
<comment type="caution">
    <text evidence="1">The sequence shown here is derived from an EMBL/GenBank/DDBJ whole genome shotgun (WGS) entry which is preliminary data.</text>
</comment>
<dbReference type="AlphaFoldDB" id="A0A6G4WQK5"/>
<sequence length="169" mass="19029">MSSTEPRSTWSIDTIRAADLVDNDDVLINGRWREVLDTWQDTDDPAAQFGDDHETTKAIEAKTAWCSPCWIAVRYVDEDNSTPNEIESRLHFFRLRDLVQVQREHKPDPAEDDPLADVLALMSPLDVRGALRAGAELHATVGDPHDELSSSQRANLDALAEHFTHLDDQ</sequence>
<reference evidence="1 2" key="1">
    <citation type="submission" date="2020-02" db="EMBL/GenBank/DDBJ databases">
        <title>Whole-genome analyses of novel actinobacteria.</title>
        <authorList>
            <person name="Sahin N."/>
            <person name="Tatar D."/>
        </authorList>
    </citation>
    <scope>NUCLEOTIDE SEQUENCE [LARGE SCALE GENOMIC DNA]</scope>
    <source>
        <strain evidence="1 2">SB3404</strain>
    </source>
</reference>
<dbReference type="Proteomes" id="UP000477722">
    <property type="component" value="Unassembled WGS sequence"/>
</dbReference>
<proteinExistence type="predicted"/>
<name>A0A6G4WQK5_9ACTN</name>
<dbReference type="RefSeq" id="WP_165296458.1">
    <property type="nucleotide sequence ID" value="NZ_JAAKZZ010000001.1"/>
</dbReference>